<dbReference type="Gene3D" id="1.10.10.60">
    <property type="entry name" value="Homeodomain-like"/>
    <property type="match status" value="1"/>
</dbReference>
<dbReference type="SUPFAM" id="SSF46689">
    <property type="entry name" value="Homeodomain-like"/>
    <property type="match status" value="1"/>
</dbReference>
<keyword evidence="4" id="KW-1185">Reference proteome</keyword>
<dbReference type="InterPro" id="IPR003018">
    <property type="entry name" value="GAF"/>
</dbReference>
<feature type="domain" description="GAF" evidence="1">
    <location>
        <begin position="77"/>
        <end position="206"/>
    </location>
</feature>
<evidence type="ECO:0000313" key="4">
    <source>
        <dbReference type="Proteomes" id="UP000262379"/>
    </source>
</evidence>
<accession>A0A371XKS8</accession>
<dbReference type="PRINTS" id="PR01590">
    <property type="entry name" value="HTHFIS"/>
</dbReference>
<dbReference type="Pfam" id="PF01590">
    <property type="entry name" value="GAF"/>
    <property type="match status" value="1"/>
</dbReference>
<dbReference type="SUPFAM" id="SSF55781">
    <property type="entry name" value="GAF domain-like"/>
    <property type="match status" value="1"/>
</dbReference>
<evidence type="ECO:0000259" key="1">
    <source>
        <dbReference type="Pfam" id="PF01590"/>
    </source>
</evidence>
<reference evidence="4" key="1">
    <citation type="submission" date="2018-08" db="EMBL/GenBank/DDBJ databases">
        <authorList>
            <person name="Im W.T."/>
        </authorList>
    </citation>
    <scope>NUCLEOTIDE SEQUENCE [LARGE SCALE GENOMIC DNA]</scope>
    <source>
        <strain evidence="4">LA-28</strain>
    </source>
</reference>
<dbReference type="Pfam" id="PF02954">
    <property type="entry name" value="HTH_8"/>
    <property type="match status" value="1"/>
</dbReference>
<dbReference type="AlphaFoldDB" id="A0A371XKS8"/>
<dbReference type="EMBL" id="QURN01000001">
    <property type="protein sequence ID" value="RFC69654.1"/>
    <property type="molecule type" value="Genomic_DNA"/>
</dbReference>
<dbReference type="Gene3D" id="3.30.450.40">
    <property type="match status" value="1"/>
</dbReference>
<proteinExistence type="predicted"/>
<dbReference type="InterPro" id="IPR002197">
    <property type="entry name" value="HTH_Fis"/>
</dbReference>
<organism evidence="3 4">
    <name type="scientific">Mesorhizobium denitrificans</name>
    <dbReference type="NCBI Taxonomy" id="2294114"/>
    <lineage>
        <taxon>Bacteria</taxon>
        <taxon>Pseudomonadati</taxon>
        <taxon>Pseudomonadota</taxon>
        <taxon>Alphaproteobacteria</taxon>
        <taxon>Hyphomicrobiales</taxon>
        <taxon>Phyllobacteriaceae</taxon>
        <taxon>Mesorhizobium</taxon>
    </lineage>
</organism>
<evidence type="ECO:0000259" key="2">
    <source>
        <dbReference type="Pfam" id="PF02954"/>
    </source>
</evidence>
<comment type="caution">
    <text evidence="3">The sequence shown here is derived from an EMBL/GenBank/DDBJ whole genome shotgun (WGS) entry which is preliminary data.</text>
</comment>
<dbReference type="InterPro" id="IPR029016">
    <property type="entry name" value="GAF-like_dom_sf"/>
</dbReference>
<evidence type="ECO:0000313" key="3">
    <source>
        <dbReference type="EMBL" id="RFC69654.1"/>
    </source>
</evidence>
<dbReference type="GO" id="GO:0043565">
    <property type="term" value="F:sequence-specific DNA binding"/>
    <property type="evidence" value="ECO:0007669"/>
    <property type="project" value="InterPro"/>
</dbReference>
<dbReference type="InterPro" id="IPR009057">
    <property type="entry name" value="Homeodomain-like_sf"/>
</dbReference>
<gene>
    <name evidence="3" type="ORF">DY251_01060</name>
</gene>
<name>A0A371XKS8_9HYPH</name>
<protein>
    <submittedName>
        <fullName evidence="3">Sigma-54-dependent Fis family transcriptional regulator</fullName>
    </submittedName>
</protein>
<sequence>MPCPWVEEPMTDHHADRINAAVHSSDAVRSALVASWRRSSALHHLDPSERRQPRRLTDSEFRHAREKVEPLAYAAKGTLDRLYLAVGGVGCCVLLANAEGVPIERRGAHADDATFEDWGLWTGNIWSEQAEGTNGIGTCAVEKRLVTIHRDQHFFSRNTLMSCTTAPIFDHHGNLAAVLDVSSCRADLTEGFLNLIQIAVGDAAKRIEADGFRQSFPYARVVLAPIHESSPSALLAVDKDDLVVGVSNSARIAFGVPQGEAIVPRPASEYFGFAQGASPSLNDAERSALQQALAASGGNISSAARALGISRATLHRKVAKHDL</sequence>
<feature type="domain" description="DNA binding HTH" evidence="2">
    <location>
        <begin position="281"/>
        <end position="320"/>
    </location>
</feature>
<dbReference type="Proteomes" id="UP000262379">
    <property type="component" value="Unassembled WGS sequence"/>
</dbReference>